<dbReference type="GO" id="GO:0005096">
    <property type="term" value="F:GTPase activator activity"/>
    <property type="evidence" value="ECO:0007669"/>
    <property type="project" value="UniProtKB-KW"/>
</dbReference>
<reference evidence="9" key="1">
    <citation type="journal article" date="2019" name="Nat. Commun.">
        <title>Expansion of phycobilisome linker gene families in mesophilic red algae.</title>
        <authorList>
            <person name="Lee J."/>
            <person name="Kim D."/>
            <person name="Bhattacharya D."/>
            <person name="Yoon H.S."/>
        </authorList>
    </citation>
    <scope>NUCLEOTIDE SEQUENCE [LARGE SCALE GENOMIC DNA]</scope>
    <source>
        <strain evidence="9">CCMP 1328</strain>
    </source>
</reference>
<keyword evidence="1" id="KW-0343">GTPase activation</keyword>
<comment type="caution">
    <text evidence="8">The sequence shown here is derived from an EMBL/GenBank/DDBJ whole genome shotgun (WGS) entry which is preliminary data.</text>
</comment>
<dbReference type="OMA" id="HIEHKAE"/>
<organism evidence="8 9">
    <name type="scientific">Porphyridium purpureum</name>
    <name type="common">Red alga</name>
    <name type="synonym">Porphyridium cruentum</name>
    <dbReference type="NCBI Taxonomy" id="35688"/>
    <lineage>
        <taxon>Eukaryota</taxon>
        <taxon>Rhodophyta</taxon>
        <taxon>Bangiophyceae</taxon>
        <taxon>Porphyridiales</taxon>
        <taxon>Porphyridiaceae</taxon>
        <taxon>Porphyridium</taxon>
    </lineage>
</organism>
<dbReference type="GO" id="GO:0008270">
    <property type="term" value="F:zinc ion binding"/>
    <property type="evidence" value="ECO:0007669"/>
    <property type="project" value="UniProtKB-KW"/>
</dbReference>
<dbReference type="AlphaFoldDB" id="A0A5J4YQT1"/>
<dbReference type="PRINTS" id="PR00405">
    <property type="entry name" value="REVINTRACTNG"/>
</dbReference>
<proteinExistence type="predicted"/>
<feature type="compositionally biased region" description="Polar residues" evidence="6">
    <location>
        <begin position="385"/>
        <end position="395"/>
    </location>
</feature>
<dbReference type="InterPro" id="IPR038508">
    <property type="entry name" value="ArfGAP_dom_sf"/>
</dbReference>
<dbReference type="CDD" id="cd08830">
    <property type="entry name" value="ArfGap_ArfGap1"/>
    <property type="match status" value="1"/>
</dbReference>
<dbReference type="Pfam" id="PF01412">
    <property type="entry name" value="ArfGap"/>
    <property type="match status" value="1"/>
</dbReference>
<dbReference type="InterPro" id="IPR001164">
    <property type="entry name" value="ArfGAP_dom"/>
</dbReference>
<evidence type="ECO:0000256" key="1">
    <source>
        <dbReference type="ARBA" id="ARBA00022468"/>
    </source>
</evidence>
<gene>
    <name evidence="8" type="ORF">FVE85_4956</name>
</gene>
<dbReference type="GO" id="GO:0030100">
    <property type="term" value="P:regulation of endocytosis"/>
    <property type="evidence" value="ECO:0007669"/>
    <property type="project" value="TreeGrafter"/>
</dbReference>
<evidence type="ECO:0000256" key="5">
    <source>
        <dbReference type="PROSITE-ProRule" id="PRU00288"/>
    </source>
</evidence>
<name>A0A5J4YQT1_PORPP</name>
<dbReference type="InterPro" id="IPR037278">
    <property type="entry name" value="ARFGAP/RecO"/>
</dbReference>
<accession>A0A5J4YQT1</accession>
<keyword evidence="3 5" id="KW-0863">Zinc-finger</keyword>
<sequence>MDSSAHQATLKALQARDENKVCVDCATKNPQWATVNFGTFMCLDCSGQHRGLGTHISFVRSVGMDKWKDLEVERMKAGGNDAFRAYARENGIDQMDIKQKYNTKAAAVYAAKLKSKATGEPYVEPPDPAAAMRTSQNNSVPYVSSAASNTAASRPSGPAKSSAEDWGWGSSGIGGFGSTSMGSSAVASARGSNGMNSGMNASARGPAVIPASRAGGFSSADYQRMQGGGGGDGGASGFGGGAMGTPQGSGYRGSARNPDSGYGVDFLQESLGSLRQQYESGQLQDTAAKTAAQAASQLSSWFSSASTFVSQQVTAYDGSQAQRTSSGMGANELRSAIQQNLGATHTDSGSRFSGFGSNSMPPSASGNERMGGYGSANASGMGHMGSTQTDPTQASLGGGYQQSAGSVSNGAGAADGWDNWGFGPSKPTDAGGVAQPQGRADGAAWGWPDDLAPAKKE</sequence>
<feature type="region of interest" description="Disordered" evidence="6">
    <location>
        <begin position="181"/>
        <end position="201"/>
    </location>
</feature>
<feature type="domain" description="Arf-GAP" evidence="7">
    <location>
        <begin position="7"/>
        <end position="109"/>
    </location>
</feature>
<feature type="compositionally biased region" description="Low complexity" evidence="6">
    <location>
        <begin position="403"/>
        <end position="421"/>
    </location>
</feature>
<evidence type="ECO:0000313" key="9">
    <source>
        <dbReference type="Proteomes" id="UP000324585"/>
    </source>
</evidence>
<feature type="compositionally biased region" description="Gly residues" evidence="6">
    <location>
        <begin position="226"/>
        <end position="243"/>
    </location>
</feature>
<keyword evidence="9" id="KW-1185">Reference proteome</keyword>
<evidence type="ECO:0000256" key="2">
    <source>
        <dbReference type="ARBA" id="ARBA00022723"/>
    </source>
</evidence>
<evidence type="ECO:0000256" key="3">
    <source>
        <dbReference type="ARBA" id="ARBA00022771"/>
    </source>
</evidence>
<feature type="region of interest" description="Disordered" evidence="6">
    <location>
        <begin position="219"/>
        <end position="263"/>
    </location>
</feature>
<keyword evidence="2" id="KW-0479">Metal-binding</keyword>
<evidence type="ECO:0000259" key="7">
    <source>
        <dbReference type="PROSITE" id="PS50115"/>
    </source>
</evidence>
<dbReference type="GO" id="GO:0000139">
    <property type="term" value="C:Golgi membrane"/>
    <property type="evidence" value="ECO:0007669"/>
    <property type="project" value="TreeGrafter"/>
</dbReference>
<evidence type="ECO:0000256" key="4">
    <source>
        <dbReference type="ARBA" id="ARBA00022833"/>
    </source>
</evidence>
<evidence type="ECO:0000313" key="8">
    <source>
        <dbReference type="EMBL" id="KAA8493819.1"/>
    </source>
</evidence>
<dbReference type="EMBL" id="VRMN01000006">
    <property type="protein sequence ID" value="KAA8493819.1"/>
    <property type="molecule type" value="Genomic_DNA"/>
</dbReference>
<protein>
    <submittedName>
        <fullName evidence="8">Putative ADP-ribosylation factor GTPase-activating protein AGD6</fullName>
    </submittedName>
</protein>
<evidence type="ECO:0000256" key="6">
    <source>
        <dbReference type="SAM" id="MobiDB-lite"/>
    </source>
</evidence>
<feature type="compositionally biased region" description="Low complexity" evidence="6">
    <location>
        <begin position="349"/>
        <end position="359"/>
    </location>
</feature>
<dbReference type="PROSITE" id="PS50115">
    <property type="entry name" value="ARFGAP"/>
    <property type="match status" value="1"/>
</dbReference>
<dbReference type="SUPFAM" id="SSF57863">
    <property type="entry name" value="ArfGap/RecO-like zinc finger"/>
    <property type="match status" value="1"/>
</dbReference>
<feature type="region of interest" description="Disordered" evidence="6">
    <location>
        <begin position="344"/>
        <end position="457"/>
    </location>
</feature>
<dbReference type="PANTHER" id="PTHR46395">
    <property type="entry name" value="ADP-RIBOSYLATION FACTOR GTPASE-ACTIVATING PROTEIN 1"/>
    <property type="match status" value="1"/>
</dbReference>
<dbReference type="PANTHER" id="PTHR46395:SF1">
    <property type="entry name" value="ADP-RIBOSYLATION FACTOR GTPASE-ACTIVATING PROTEIN 1"/>
    <property type="match status" value="1"/>
</dbReference>
<keyword evidence="4" id="KW-0862">Zinc</keyword>
<feature type="compositionally biased region" description="Polar residues" evidence="6">
    <location>
        <begin position="133"/>
        <end position="153"/>
    </location>
</feature>
<dbReference type="FunFam" id="1.10.220.150:FF:000014">
    <property type="entry name" value="ADP-ribosylation factor GTPase-activating protein"/>
    <property type="match status" value="1"/>
</dbReference>
<dbReference type="Gene3D" id="1.10.220.150">
    <property type="entry name" value="Arf GTPase activating protein"/>
    <property type="match status" value="1"/>
</dbReference>
<feature type="compositionally biased region" description="Polar residues" evidence="6">
    <location>
        <begin position="190"/>
        <end position="200"/>
    </location>
</feature>
<dbReference type="OrthoDB" id="983479at2759"/>
<feature type="region of interest" description="Disordered" evidence="6">
    <location>
        <begin position="118"/>
        <end position="167"/>
    </location>
</feature>
<dbReference type="GO" id="GO:0032012">
    <property type="term" value="P:regulation of ARF protein signal transduction"/>
    <property type="evidence" value="ECO:0007669"/>
    <property type="project" value="TreeGrafter"/>
</dbReference>
<dbReference type="SMART" id="SM00105">
    <property type="entry name" value="ArfGap"/>
    <property type="match status" value="1"/>
</dbReference>
<dbReference type="Proteomes" id="UP000324585">
    <property type="component" value="Unassembled WGS sequence"/>
</dbReference>